<protein>
    <recommendedName>
        <fullName evidence="3">Zn(2)-C6 fungal-type domain-containing protein</fullName>
    </recommendedName>
</protein>
<name>A0A2T2MZQ0_CORCC</name>
<dbReference type="SUPFAM" id="SSF57701">
    <property type="entry name" value="Zn2/Cys6 DNA-binding domain"/>
    <property type="match status" value="1"/>
</dbReference>
<dbReference type="STRING" id="1448308.A0A2T2MZQ0"/>
<dbReference type="PANTHER" id="PTHR47256:SF1">
    <property type="entry name" value="ZN(II)2CYS6 TRANSCRIPTION FACTOR (EUROFUNG)"/>
    <property type="match status" value="1"/>
</dbReference>
<keyword evidence="1" id="KW-0539">Nucleus</keyword>
<dbReference type="OrthoDB" id="10261408at2759"/>
<evidence type="ECO:0000259" key="3">
    <source>
        <dbReference type="PROSITE" id="PS50048"/>
    </source>
</evidence>
<gene>
    <name evidence="4" type="ORF">BS50DRAFT_580563</name>
</gene>
<dbReference type="InterPro" id="IPR053187">
    <property type="entry name" value="Notoamide_regulator"/>
</dbReference>
<dbReference type="Proteomes" id="UP000240883">
    <property type="component" value="Unassembled WGS sequence"/>
</dbReference>
<feature type="domain" description="Zn(2)-C6 fungal-type" evidence="3">
    <location>
        <begin position="32"/>
        <end position="62"/>
    </location>
</feature>
<evidence type="ECO:0000313" key="5">
    <source>
        <dbReference type="Proteomes" id="UP000240883"/>
    </source>
</evidence>
<dbReference type="GO" id="GO:0000981">
    <property type="term" value="F:DNA-binding transcription factor activity, RNA polymerase II-specific"/>
    <property type="evidence" value="ECO:0007669"/>
    <property type="project" value="InterPro"/>
</dbReference>
<organism evidence="4 5">
    <name type="scientific">Corynespora cassiicola Philippines</name>
    <dbReference type="NCBI Taxonomy" id="1448308"/>
    <lineage>
        <taxon>Eukaryota</taxon>
        <taxon>Fungi</taxon>
        <taxon>Dikarya</taxon>
        <taxon>Ascomycota</taxon>
        <taxon>Pezizomycotina</taxon>
        <taxon>Dothideomycetes</taxon>
        <taxon>Pleosporomycetidae</taxon>
        <taxon>Pleosporales</taxon>
        <taxon>Corynesporascaceae</taxon>
        <taxon>Corynespora</taxon>
    </lineage>
</organism>
<feature type="coiled-coil region" evidence="2">
    <location>
        <begin position="71"/>
        <end position="98"/>
    </location>
</feature>
<dbReference type="EMBL" id="KZ678223">
    <property type="protein sequence ID" value="PSN58674.1"/>
    <property type="molecule type" value="Genomic_DNA"/>
</dbReference>
<evidence type="ECO:0000256" key="1">
    <source>
        <dbReference type="ARBA" id="ARBA00023242"/>
    </source>
</evidence>
<dbReference type="Pfam" id="PF00172">
    <property type="entry name" value="Zn_clus"/>
    <property type="match status" value="1"/>
</dbReference>
<evidence type="ECO:0000313" key="4">
    <source>
        <dbReference type="EMBL" id="PSN58674.1"/>
    </source>
</evidence>
<keyword evidence="5" id="KW-1185">Reference proteome</keyword>
<dbReference type="InterPro" id="IPR036864">
    <property type="entry name" value="Zn2-C6_fun-type_DNA-bd_sf"/>
</dbReference>
<sequence>MQYLPREQGLLSRSRNEQRVFTSTRRTVRPGACQACRKRKSKCDGSRPTCAFCTRRRTECYYEHCSNEKPSDVLKRRNEEIRRELLNLRQIYDFLRLQPEKNALELLEQIRLDTSSAGAESIQKLAVCARNRSWLAKVPNISVSKHEPKATVLPPFQVLLRSPPSCVDTTSKNHS</sequence>
<accession>A0A2T2MZQ0</accession>
<dbReference type="PANTHER" id="PTHR47256">
    <property type="entry name" value="ZN(II)2CYS6 TRANSCRIPTION FACTOR (EUROFUNG)-RELATED"/>
    <property type="match status" value="1"/>
</dbReference>
<proteinExistence type="predicted"/>
<keyword evidence="2" id="KW-0175">Coiled coil</keyword>
<dbReference type="Gene3D" id="4.10.240.10">
    <property type="entry name" value="Zn(2)-C6 fungal-type DNA-binding domain"/>
    <property type="match status" value="1"/>
</dbReference>
<evidence type="ECO:0000256" key="2">
    <source>
        <dbReference type="SAM" id="Coils"/>
    </source>
</evidence>
<dbReference type="PROSITE" id="PS50048">
    <property type="entry name" value="ZN2_CY6_FUNGAL_2"/>
    <property type="match status" value="1"/>
</dbReference>
<dbReference type="AlphaFoldDB" id="A0A2T2MZQ0"/>
<dbReference type="InterPro" id="IPR001138">
    <property type="entry name" value="Zn2Cys6_DnaBD"/>
</dbReference>
<reference evidence="4 5" key="1">
    <citation type="journal article" date="2018" name="Front. Microbiol.">
        <title>Genome-Wide Analysis of Corynespora cassiicola Leaf Fall Disease Putative Effectors.</title>
        <authorList>
            <person name="Lopez D."/>
            <person name="Ribeiro S."/>
            <person name="Label P."/>
            <person name="Fumanal B."/>
            <person name="Venisse J.S."/>
            <person name="Kohler A."/>
            <person name="de Oliveira R.R."/>
            <person name="Labutti K."/>
            <person name="Lipzen A."/>
            <person name="Lail K."/>
            <person name="Bauer D."/>
            <person name="Ohm R.A."/>
            <person name="Barry K.W."/>
            <person name="Spatafora J."/>
            <person name="Grigoriev I.V."/>
            <person name="Martin F.M."/>
            <person name="Pujade-Renaud V."/>
        </authorList>
    </citation>
    <scope>NUCLEOTIDE SEQUENCE [LARGE SCALE GENOMIC DNA]</scope>
    <source>
        <strain evidence="4 5">Philippines</strain>
    </source>
</reference>
<dbReference type="PROSITE" id="PS00463">
    <property type="entry name" value="ZN2_CY6_FUNGAL_1"/>
    <property type="match status" value="1"/>
</dbReference>
<dbReference type="SMART" id="SM00066">
    <property type="entry name" value="GAL4"/>
    <property type="match status" value="1"/>
</dbReference>
<dbReference type="GO" id="GO:0008270">
    <property type="term" value="F:zinc ion binding"/>
    <property type="evidence" value="ECO:0007669"/>
    <property type="project" value="InterPro"/>
</dbReference>
<dbReference type="CDD" id="cd00067">
    <property type="entry name" value="GAL4"/>
    <property type="match status" value="1"/>
</dbReference>